<evidence type="ECO:0000313" key="2">
    <source>
        <dbReference type="Proteomes" id="UP000828390"/>
    </source>
</evidence>
<gene>
    <name evidence="1" type="ORF">DPMN_117466</name>
</gene>
<evidence type="ECO:0000313" key="1">
    <source>
        <dbReference type="EMBL" id="KAH3843931.1"/>
    </source>
</evidence>
<dbReference type="EMBL" id="JAIWYP010000004">
    <property type="protein sequence ID" value="KAH3843931.1"/>
    <property type="molecule type" value="Genomic_DNA"/>
</dbReference>
<organism evidence="1 2">
    <name type="scientific">Dreissena polymorpha</name>
    <name type="common">Zebra mussel</name>
    <name type="synonym">Mytilus polymorpha</name>
    <dbReference type="NCBI Taxonomy" id="45954"/>
    <lineage>
        <taxon>Eukaryota</taxon>
        <taxon>Metazoa</taxon>
        <taxon>Spiralia</taxon>
        <taxon>Lophotrochozoa</taxon>
        <taxon>Mollusca</taxon>
        <taxon>Bivalvia</taxon>
        <taxon>Autobranchia</taxon>
        <taxon>Heteroconchia</taxon>
        <taxon>Euheterodonta</taxon>
        <taxon>Imparidentia</taxon>
        <taxon>Neoheterodontei</taxon>
        <taxon>Myida</taxon>
        <taxon>Dreissenoidea</taxon>
        <taxon>Dreissenidae</taxon>
        <taxon>Dreissena</taxon>
    </lineage>
</organism>
<comment type="caution">
    <text evidence="1">The sequence shown here is derived from an EMBL/GenBank/DDBJ whole genome shotgun (WGS) entry which is preliminary data.</text>
</comment>
<dbReference type="AlphaFoldDB" id="A0A9D4QUC1"/>
<sequence>MCLPDMSMMQGRLLVCAWEAGLTNVEEAVASLVMQSVEVHTSIMKLACEQSVIPD</sequence>
<keyword evidence="2" id="KW-1185">Reference proteome</keyword>
<dbReference type="Proteomes" id="UP000828390">
    <property type="component" value="Unassembled WGS sequence"/>
</dbReference>
<name>A0A9D4QUC1_DREPO</name>
<proteinExistence type="predicted"/>
<accession>A0A9D4QUC1</accession>
<reference evidence="1" key="1">
    <citation type="journal article" date="2019" name="bioRxiv">
        <title>The Genome of the Zebra Mussel, Dreissena polymorpha: A Resource for Invasive Species Research.</title>
        <authorList>
            <person name="McCartney M.A."/>
            <person name="Auch B."/>
            <person name="Kono T."/>
            <person name="Mallez S."/>
            <person name="Zhang Y."/>
            <person name="Obille A."/>
            <person name="Becker A."/>
            <person name="Abrahante J.E."/>
            <person name="Garbe J."/>
            <person name="Badalamenti J.P."/>
            <person name="Herman A."/>
            <person name="Mangelson H."/>
            <person name="Liachko I."/>
            <person name="Sullivan S."/>
            <person name="Sone E.D."/>
            <person name="Koren S."/>
            <person name="Silverstein K.A.T."/>
            <person name="Beckman K.B."/>
            <person name="Gohl D.M."/>
        </authorList>
    </citation>
    <scope>NUCLEOTIDE SEQUENCE</scope>
    <source>
        <strain evidence="1">Duluth1</strain>
        <tissue evidence="1">Whole animal</tissue>
    </source>
</reference>
<protein>
    <submittedName>
        <fullName evidence="1">Uncharacterized protein</fullName>
    </submittedName>
</protein>
<reference evidence="1" key="2">
    <citation type="submission" date="2020-11" db="EMBL/GenBank/DDBJ databases">
        <authorList>
            <person name="McCartney M.A."/>
            <person name="Auch B."/>
            <person name="Kono T."/>
            <person name="Mallez S."/>
            <person name="Becker A."/>
            <person name="Gohl D.M."/>
            <person name="Silverstein K.A.T."/>
            <person name="Koren S."/>
            <person name="Bechman K.B."/>
            <person name="Herman A."/>
            <person name="Abrahante J.E."/>
            <person name="Garbe J."/>
        </authorList>
    </citation>
    <scope>NUCLEOTIDE SEQUENCE</scope>
    <source>
        <strain evidence="1">Duluth1</strain>
        <tissue evidence="1">Whole animal</tissue>
    </source>
</reference>